<name>A0A7C5DDY0_9CHLB</name>
<evidence type="ECO:0000256" key="5">
    <source>
        <dbReference type="ARBA" id="ARBA00022692"/>
    </source>
</evidence>
<protein>
    <submittedName>
        <fullName evidence="8">TolC family protein</fullName>
    </submittedName>
</protein>
<dbReference type="Proteomes" id="UP000886058">
    <property type="component" value="Unassembled WGS sequence"/>
</dbReference>
<dbReference type="EMBL" id="DRSQ01000105">
    <property type="protein sequence ID" value="HHE31996.1"/>
    <property type="molecule type" value="Genomic_DNA"/>
</dbReference>
<evidence type="ECO:0000256" key="2">
    <source>
        <dbReference type="ARBA" id="ARBA00007613"/>
    </source>
</evidence>
<dbReference type="GO" id="GO:0015562">
    <property type="term" value="F:efflux transmembrane transporter activity"/>
    <property type="evidence" value="ECO:0007669"/>
    <property type="project" value="InterPro"/>
</dbReference>
<evidence type="ECO:0000256" key="1">
    <source>
        <dbReference type="ARBA" id="ARBA00004442"/>
    </source>
</evidence>
<evidence type="ECO:0000256" key="3">
    <source>
        <dbReference type="ARBA" id="ARBA00022448"/>
    </source>
</evidence>
<dbReference type="InterPro" id="IPR003423">
    <property type="entry name" value="OMP_efflux"/>
</dbReference>
<accession>A0A7C5DDY0</accession>
<organism evidence="8">
    <name type="scientific">Chlorobaculum parvum</name>
    <dbReference type="NCBI Taxonomy" id="274539"/>
    <lineage>
        <taxon>Bacteria</taxon>
        <taxon>Pseudomonadati</taxon>
        <taxon>Chlorobiota</taxon>
        <taxon>Chlorobiia</taxon>
        <taxon>Chlorobiales</taxon>
        <taxon>Chlorobiaceae</taxon>
        <taxon>Chlorobaculum</taxon>
    </lineage>
</organism>
<evidence type="ECO:0000256" key="6">
    <source>
        <dbReference type="ARBA" id="ARBA00023136"/>
    </source>
</evidence>
<evidence type="ECO:0000256" key="4">
    <source>
        <dbReference type="ARBA" id="ARBA00022452"/>
    </source>
</evidence>
<comment type="subcellular location">
    <subcellularLocation>
        <location evidence="1">Cell outer membrane</location>
    </subcellularLocation>
</comment>
<evidence type="ECO:0000256" key="7">
    <source>
        <dbReference type="ARBA" id="ARBA00023237"/>
    </source>
</evidence>
<dbReference type="PANTHER" id="PTHR30026:SF20">
    <property type="entry name" value="OUTER MEMBRANE PROTEIN TOLC"/>
    <property type="match status" value="1"/>
</dbReference>
<keyword evidence="5" id="KW-0812">Transmembrane</keyword>
<reference evidence="8" key="1">
    <citation type="journal article" date="2020" name="mSystems">
        <title>Genome- and Community-Level Interaction Insights into Carbon Utilization and Element Cycling Functions of Hydrothermarchaeota in Hydrothermal Sediment.</title>
        <authorList>
            <person name="Zhou Z."/>
            <person name="Liu Y."/>
            <person name="Xu W."/>
            <person name="Pan J."/>
            <person name="Luo Z.H."/>
            <person name="Li M."/>
        </authorList>
    </citation>
    <scope>NUCLEOTIDE SEQUENCE [LARGE SCALE GENOMIC DNA]</scope>
    <source>
        <strain evidence="8">HyVt-633</strain>
    </source>
</reference>
<gene>
    <name evidence="8" type="ORF">ENL07_05065</name>
</gene>
<keyword evidence="3" id="KW-0813">Transport</keyword>
<dbReference type="Gene3D" id="1.20.1600.10">
    <property type="entry name" value="Outer membrane efflux proteins (OEP)"/>
    <property type="match status" value="1"/>
</dbReference>
<keyword evidence="7" id="KW-0998">Cell outer membrane</keyword>
<dbReference type="Pfam" id="PF02321">
    <property type="entry name" value="OEP"/>
    <property type="match status" value="1"/>
</dbReference>
<keyword evidence="4" id="KW-1134">Transmembrane beta strand</keyword>
<proteinExistence type="inferred from homology"/>
<dbReference type="GO" id="GO:0015288">
    <property type="term" value="F:porin activity"/>
    <property type="evidence" value="ECO:0007669"/>
    <property type="project" value="TreeGrafter"/>
</dbReference>
<dbReference type="GO" id="GO:0009279">
    <property type="term" value="C:cell outer membrane"/>
    <property type="evidence" value="ECO:0007669"/>
    <property type="project" value="UniProtKB-SubCell"/>
</dbReference>
<dbReference type="InterPro" id="IPR051906">
    <property type="entry name" value="TolC-like"/>
</dbReference>
<evidence type="ECO:0000313" key="8">
    <source>
        <dbReference type="EMBL" id="HHE31996.1"/>
    </source>
</evidence>
<dbReference type="AlphaFoldDB" id="A0A7C5DDY0"/>
<comment type="caution">
    <text evidence="8">The sequence shown here is derived from an EMBL/GenBank/DDBJ whole genome shotgun (WGS) entry which is preliminary data.</text>
</comment>
<comment type="similarity">
    <text evidence="2">Belongs to the outer membrane factor (OMF) (TC 1.B.17) family.</text>
</comment>
<dbReference type="SUPFAM" id="SSF56954">
    <property type="entry name" value="Outer membrane efflux proteins (OEP)"/>
    <property type="match status" value="1"/>
</dbReference>
<keyword evidence="6" id="KW-0472">Membrane</keyword>
<sequence length="427" mass="47843">MLAMKKISVMVLCGVFWYGSVQAMTINDLLDAAARQPGYEVSELSVKESNLQKERATGALFPKLGLFGRFESYNSPTNLRPMPPTEVNVQAGDSLPFSRKILRYGLSFNAPVYVRELYVLRQKALLLRDKAETDRQLDLLGRQASVVSLNSALTYLQTLEAAIDARRAAIAKTFEDMSLKVKIGRAPEAELLKIQKTLNDLDQQRNDLDIKRLDILREIRALTGVELDAPVDMTLVHPPDGTTYLLVAAAQYNADAAAKEVDRRRSARWPTLAVTGFISSNDGEAYNTDRHIYRSYNEIALVLKFPLFDRTLSSNESIARVQLEKAKRHLEQTRLDMSALGETLNRKIQVVEKSIGLAEKSITDSQTLLTVARVAVRVGRMTTEDYLRYESDVLAAQASLYRARQQKWQIVAQQAAIYGTDLNGVVK</sequence>
<dbReference type="GO" id="GO:1990281">
    <property type="term" value="C:efflux pump complex"/>
    <property type="evidence" value="ECO:0007669"/>
    <property type="project" value="TreeGrafter"/>
</dbReference>
<dbReference type="PANTHER" id="PTHR30026">
    <property type="entry name" value="OUTER MEMBRANE PROTEIN TOLC"/>
    <property type="match status" value="1"/>
</dbReference>